<dbReference type="AlphaFoldDB" id="A0A9D7XDX7"/>
<comment type="caution">
    <text evidence="4">The sequence shown here is derived from an EMBL/GenBank/DDBJ whole genome shotgun (WGS) entry which is preliminary data.</text>
</comment>
<sequence>MLSIKAQVIATGGRHSIVLCSDSTVKAWGYNGYGQLGNGNIMEQHSGVPIINLSQVKQLAAGLFHSLFVKSDGTVWASGRNNNGPLGNGTNIDRSLAVQLIGLNGIIQAAGGGEHSLFLKNDGTVWACGLNGSGQLGDGTNISKNIPIQIVGLSDVIQVAAGAEFSLFLKSDGTVWACGHNGFGQFGNGSNASKNRPVQITGLTEIVHISAGEWHSLFVKKDGSVFSAGRNNYGQLGDGSTIDKNVPVQIIGLSDIIQADAGGIHSVFVKRDGTVWSCGLNSGGNNDGQLGDGTKVDRSVPVQVINSWGSGKIIYATATREHTLFLHEDGTIWACGRNNYGQLGYGSFTTVNSFIPVRSKNICPVVSATINNMKSKKCLMSVDIRNSNSDAILNTSFEMDDATLIFYNYLGQPIKLIRNLFGQEAGINIDGINNGIYLLTILQNQKSICTSKWIFMN</sequence>
<dbReference type="Proteomes" id="UP000808349">
    <property type="component" value="Unassembled WGS sequence"/>
</dbReference>
<dbReference type="InterPro" id="IPR058923">
    <property type="entry name" value="RCC1-like_dom"/>
</dbReference>
<dbReference type="PRINTS" id="PR00633">
    <property type="entry name" value="RCCNDNSATION"/>
</dbReference>
<dbReference type="Gene3D" id="2.130.10.30">
    <property type="entry name" value="Regulator of chromosome condensation 1/beta-lactamase-inhibitor protein II"/>
    <property type="match status" value="2"/>
</dbReference>
<feature type="domain" description="RCC1-like" evidence="3">
    <location>
        <begin position="99"/>
        <end position="364"/>
    </location>
</feature>
<dbReference type="PROSITE" id="PS00626">
    <property type="entry name" value="RCC1_2"/>
    <property type="match status" value="4"/>
</dbReference>
<evidence type="ECO:0000313" key="4">
    <source>
        <dbReference type="EMBL" id="MBK9718419.1"/>
    </source>
</evidence>
<evidence type="ECO:0000313" key="5">
    <source>
        <dbReference type="Proteomes" id="UP000808349"/>
    </source>
</evidence>
<evidence type="ECO:0000256" key="2">
    <source>
        <dbReference type="ARBA" id="ARBA00022737"/>
    </source>
</evidence>
<dbReference type="SUPFAM" id="SSF50985">
    <property type="entry name" value="RCC1/BLIP-II"/>
    <property type="match status" value="2"/>
</dbReference>
<keyword evidence="2" id="KW-0677">Repeat</keyword>
<keyword evidence="1" id="KW-0344">Guanine-nucleotide releasing factor</keyword>
<dbReference type="GO" id="GO:0005737">
    <property type="term" value="C:cytoplasm"/>
    <property type="evidence" value="ECO:0007669"/>
    <property type="project" value="TreeGrafter"/>
</dbReference>
<organism evidence="4 5">
    <name type="scientific">Candidatus Defluviibacterium haderslevense</name>
    <dbReference type="NCBI Taxonomy" id="2981993"/>
    <lineage>
        <taxon>Bacteria</taxon>
        <taxon>Pseudomonadati</taxon>
        <taxon>Bacteroidota</taxon>
        <taxon>Saprospiria</taxon>
        <taxon>Saprospirales</taxon>
        <taxon>Saprospiraceae</taxon>
        <taxon>Candidatus Defluviibacterium</taxon>
    </lineage>
</organism>
<dbReference type="PANTHER" id="PTHR45982">
    <property type="entry name" value="REGULATOR OF CHROMOSOME CONDENSATION"/>
    <property type="match status" value="1"/>
</dbReference>
<evidence type="ECO:0000256" key="1">
    <source>
        <dbReference type="ARBA" id="ARBA00022658"/>
    </source>
</evidence>
<dbReference type="InterPro" id="IPR051553">
    <property type="entry name" value="Ran_GTPase-activating"/>
</dbReference>
<name>A0A9D7XDX7_9BACT</name>
<dbReference type="PANTHER" id="PTHR45982:SF1">
    <property type="entry name" value="REGULATOR OF CHROMOSOME CONDENSATION"/>
    <property type="match status" value="1"/>
</dbReference>
<dbReference type="EMBL" id="JADKFW010000010">
    <property type="protein sequence ID" value="MBK9718419.1"/>
    <property type="molecule type" value="Genomic_DNA"/>
</dbReference>
<evidence type="ECO:0000259" key="3">
    <source>
        <dbReference type="Pfam" id="PF25390"/>
    </source>
</evidence>
<dbReference type="Pfam" id="PF25390">
    <property type="entry name" value="WD40_RLD"/>
    <property type="match status" value="1"/>
</dbReference>
<reference evidence="4 5" key="1">
    <citation type="submission" date="2020-10" db="EMBL/GenBank/DDBJ databases">
        <title>Connecting structure to function with the recovery of over 1000 high-quality activated sludge metagenome-assembled genomes encoding full-length rRNA genes using long-read sequencing.</title>
        <authorList>
            <person name="Singleton C.M."/>
            <person name="Petriglieri F."/>
            <person name="Kristensen J.M."/>
            <person name="Kirkegaard R.H."/>
            <person name="Michaelsen T.Y."/>
            <person name="Andersen M.H."/>
            <person name="Karst S.M."/>
            <person name="Dueholm M.S."/>
            <person name="Nielsen P.H."/>
            <person name="Albertsen M."/>
        </authorList>
    </citation>
    <scope>NUCLEOTIDE SEQUENCE [LARGE SCALE GENOMIC DNA]</scope>
    <source>
        <strain evidence="4">Ribe_18-Q3-R11-54_BAT3C.373</strain>
    </source>
</reference>
<dbReference type="InterPro" id="IPR000408">
    <property type="entry name" value="Reg_chr_condens"/>
</dbReference>
<proteinExistence type="predicted"/>
<accession>A0A9D7XDX7</accession>
<dbReference type="Pfam" id="PF13540">
    <property type="entry name" value="RCC1_2"/>
    <property type="match status" value="2"/>
</dbReference>
<dbReference type="PROSITE" id="PS50012">
    <property type="entry name" value="RCC1_3"/>
    <property type="match status" value="6"/>
</dbReference>
<protein>
    <recommendedName>
        <fullName evidence="3">RCC1-like domain-containing protein</fullName>
    </recommendedName>
</protein>
<gene>
    <name evidence="4" type="ORF">IPO85_13100</name>
</gene>
<dbReference type="InterPro" id="IPR009091">
    <property type="entry name" value="RCC1/BLIP-II"/>
</dbReference>
<dbReference type="GO" id="GO:0005085">
    <property type="term" value="F:guanyl-nucleotide exchange factor activity"/>
    <property type="evidence" value="ECO:0007669"/>
    <property type="project" value="TreeGrafter"/>
</dbReference>